<dbReference type="PANTHER" id="PTHR10656">
    <property type="entry name" value="CELL FATE DETERMINING PROTEIN MAB21-RELATED"/>
    <property type="match status" value="1"/>
</dbReference>
<dbReference type="GO" id="GO:0002230">
    <property type="term" value="P:positive regulation of defense response to virus by host"/>
    <property type="evidence" value="ECO:0007669"/>
    <property type="project" value="TreeGrafter"/>
</dbReference>
<dbReference type="InterPro" id="IPR024810">
    <property type="entry name" value="MAB21L/cGLR"/>
</dbReference>
<keyword evidence="6" id="KW-1185">Reference proteome</keyword>
<feature type="domain" description="Mab-21-like nucleotidyltransferase" evidence="3">
    <location>
        <begin position="109"/>
        <end position="291"/>
    </location>
</feature>
<reference evidence="5" key="1">
    <citation type="submission" date="2025-08" db="UniProtKB">
        <authorList>
            <consortium name="Ensembl"/>
        </authorList>
    </citation>
    <scope>IDENTIFICATION</scope>
</reference>
<dbReference type="InterPro" id="IPR046906">
    <property type="entry name" value="Mab-21_HhH/H2TH-like"/>
</dbReference>
<dbReference type="Gene3D" id="1.10.1410.40">
    <property type="match status" value="1"/>
</dbReference>
<feature type="domain" description="Mab-21-like HhH/H2TH-like" evidence="4">
    <location>
        <begin position="309"/>
        <end position="408"/>
    </location>
</feature>
<dbReference type="FunFam" id="1.10.1410.40:FF:000007">
    <property type="entry name" value="Cyclic GMP-AMP synthase"/>
    <property type="match status" value="1"/>
</dbReference>
<evidence type="ECO:0008006" key="7">
    <source>
        <dbReference type="Google" id="ProtNLM"/>
    </source>
</evidence>
<keyword evidence="2" id="KW-0732">Signal</keyword>
<evidence type="ECO:0000256" key="2">
    <source>
        <dbReference type="SAM" id="SignalP"/>
    </source>
</evidence>
<dbReference type="PANTHER" id="PTHR10656:SF35">
    <property type="entry name" value="CYCLIC GMP-AMP SYNTHASE"/>
    <property type="match status" value="1"/>
</dbReference>
<dbReference type="GO" id="GO:0003682">
    <property type="term" value="F:chromatin binding"/>
    <property type="evidence" value="ECO:0007669"/>
    <property type="project" value="TreeGrafter"/>
</dbReference>
<evidence type="ECO:0000313" key="5">
    <source>
        <dbReference type="Ensembl" id="ENSPCEP00000013448.1"/>
    </source>
</evidence>
<sequence length="417" mass="48076">PPFTEGLCFGKALVLRFLSSLKCSLVEYSTASAGKCEDSGAAATAHTMPNPVTSHRIEERVKSIRLKQKEISNAADIINGFIDPFISHLKECPERPYFKGVTKVTTGSYYELVKIFHPNEFDVMLALPVPNIGYTDVEDCDGLFYKVTLQRKSRSFPTPFLLEDESTVSPVNVLKEFRKFVSQFIASHYKGKQVPLTLLVSRKKDRNSPAATVELLDEKNSEIMSIDLVPALEILAPWPKSCKLGEDVKKWLGKKSKPRNKSFYLVAKQPPGKDDKEVWRISFSHIEKEIMMDHGNTKTCCEFYDTKCCRKDCIRLMKSLFEDLKKDYPRQLSHLCSYYAKTSFFHTLTQWNEDSNWKPHDIACCFIRVLDDFIRHVKNANLPHFFIPDCNLFHSLLRKDLKFLLELLEEQKKKDFF</sequence>
<evidence type="ECO:0000259" key="3">
    <source>
        <dbReference type="Pfam" id="PF03281"/>
    </source>
</evidence>
<dbReference type="GO" id="GO:0005829">
    <property type="term" value="C:cytosol"/>
    <property type="evidence" value="ECO:0007669"/>
    <property type="project" value="TreeGrafter"/>
</dbReference>
<evidence type="ECO:0000256" key="1">
    <source>
        <dbReference type="ARBA" id="ARBA00008307"/>
    </source>
</evidence>
<protein>
    <recommendedName>
        <fullName evidence="7">Cyclic GMP-AMP synthase</fullName>
    </recommendedName>
</protein>
<proteinExistence type="inferred from homology"/>
<dbReference type="GO" id="GO:0061501">
    <property type="term" value="F:2',3'-cyclic GMP-AMP synthase activity"/>
    <property type="evidence" value="ECO:0007669"/>
    <property type="project" value="TreeGrafter"/>
</dbReference>
<dbReference type="GO" id="GO:0032481">
    <property type="term" value="P:positive regulation of type I interferon production"/>
    <property type="evidence" value="ECO:0007669"/>
    <property type="project" value="TreeGrafter"/>
</dbReference>
<dbReference type="GO" id="GO:0005634">
    <property type="term" value="C:nucleus"/>
    <property type="evidence" value="ECO:0007669"/>
    <property type="project" value="TreeGrafter"/>
</dbReference>
<evidence type="ECO:0000313" key="6">
    <source>
        <dbReference type="Proteomes" id="UP000694393"/>
    </source>
</evidence>
<dbReference type="Pfam" id="PF03281">
    <property type="entry name" value="Mab-21"/>
    <property type="match status" value="1"/>
</dbReference>
<dbReference type="Ensembl" id="ENSPCET00000013942.1">
    <property type="protein sequence ID" value="ENSPCEP00000013448.1"/>
    <property type="gene ID" value="ENSPCEG00000010671.1"/>
</dbReference>
<dbReference type="GO" id="GO:0006974">
    <property type="term" value="P:DNA damage response"/>
    <property type="evidence" value="ECO:0007669"/>
    <property type="project" value="TreeGrafter"/>
</dbReference>
<dbReference type="Pfam" id="PF20266">
    <property type="entry name" value="Mab-21_C"/>
    <property type="match status" value="1"/>
</dbReference>
<dbReference type="GO" id="GO:0002218">
    <property type="term" value="P:activation of innate immune response"/>
    <property type="evidence" value="ECO:0007669"/>
    <property type="project" value="TreeGrafter"/>
</dbReference>
<dbReference type="GO" id="GO:0071360">
    <property type="term" value="P:cellular response to exogenous dsRNA"/>
    <property type="evidence" value="ECO:0007669"/>
    <property type="project" value="TreeGrafter"/>
</dbReference>
<reference evidence="5" key="2">
    <citation type="submission" date="2025-09" db="UniProtKB">
        <authorList>
            <consortium name="Ensembl"/>
        </authorList>
    </citation>
    <scope>IDENTIFICATION</scope>
</reference>
<dbReference type="GO" id="GO:0038001">
    <property type="term" value="P:paracrine signaling"/>
    <property type="evidence" value="ECO:0007669"/>
    <property type="project" value="TreeGrafter"/>
</dbReference>
<feature type="chain" id="PRO_5034362907" description="Cyclic GMP-AMP synthase" evidence="2">
    <location>
        <begin position="24"/>
        <end position="417"/>
    </location>
</feature>
<dbReference type="Proteomes" id="UP000694393">
    <property type="component" value="Unplaced"/>
</dbReference>
<dbReference type="InterPro" id="IPR046903">
    <property type="entry name" value="Mab-21-like_nuc_Trfase"/>
</dbReference>
<accession>A0A8C8S282</accession>
<dbReference type="GO" id="GO:0035861">
    <property type="term" value="C:site of double-strand break"/>
    <property type="evidence" value="ECO:0007669"/>
    <property type="project" value="TreeGrafter"/>
</dbReference>
<comment type="similarity">
    <text evidence="1">Belongs to the mab-21 family.</text>
</comment>
<dbReference type="SMART" id="SM01265">
    <property type="entry name" value="Mab-21"/>
    <property type="match status" value="1"/>
</dbReference>
<organism evidence="5 6">
    <name type="scientific">Pelusios castaneus</name>
    <name type="common">West African mud turtle</name>
    <dbReference type="NCBI Taxonomy" id="367368"/>
    <lineage>
        <taxon>Eukaryota</taxon>
        <taxon>Metazoa</taxon>
        <taxon>Chordata</taxon>
        <taxon>Craniata</taxon>
        <taxon>Vertebrata</taxon>
        <taxon>Euteleostomi</taxon>
        <taxon>Archelosauria</taxon>
        <taxon>Testudinata</taxon>
        <taxon>Testudines</taxon>
        <taxon>Pleurodira</taxon>
        <taxon>Pelomedusidae</taxon>
        <taxon>Pelusios</taxon>
    </lineage>
</organism>
<feature type="signal peptide" evidence="2">
    <location>
        <begin position="1"/>
        <end position="23"/>
    </location>
</feature>
<name>A0A8C8S282_9SAUR</name>
<dbReference type="Gene3D" id="3.30.460.90">
    <property type="match status" value="1"/>
</dbReference>
<dbReference type="GO" id="GO:0003690">
    <property type="term" value="F:double-stranded DNA binding"/>
    <property type="evidence" value="ECO:0007669"/>
    <property type="project" value="TreeGrafter"/>
</dbReference>
<dbReference type="GO" id="GO:2000042">
    <property type="term" value="P:negative regulation of double-strand break repair via homologous recombination"/>
    <property type="evidence" value="ECO:0007669"/>
    <property type="project" value="TreeGrafter"/>
</dbReference>
<evidence type="ECO:0000259" key="4">
    <source>
        <dbReference type="Pfam" id="PF20266"/>
    </source>
</evidence>
<dbReference type="AlphaFoldDB" id="A0A8C8S282"/>